<organism evidence="1 2">
    <name type="scientific">Eumeta variegata</name>
    <name type="common">Bagworm moth</name>
    <name type="synonym">Eumeta japonica</name>
    <dbReference type="NCBI Taxonomy" id="151549"/>
    <lineage>
        <taxon>Eukaryota</taxon>
        <taxon>Metazoa</taxon>
        <taxon>Ecdysozoa</taxon>
        <taxon>Arthropoda</taxon>
        <taxon>Hexapoda</taxon>
        <taxon>Insecta</taxon>
        <taxon>Pterygota</taxon>
        <taxon>Neoptera</taxon>
        <taxon>Endopterygota</taxon>
        <taxon>Lepidoptera</taxon>
        <taxon>Glossata</taxon>
        <taxon>Ditrysia</taxon>
        <taxon>Tineoidea</taxon>
        <taxon>Psychidae</taxon>
        <taxon>Oiketicinae</taxon>
        <taxon>Eumeta</taxon>
    </lineage>
</organism>
<keyword evidence="2" id="KW-1185">Reference proteome</keyword>
<sequence>MTYRIGLVKLDLAELRAWFFMTPDNFVTAMSSFKIRTFGIHANDKYLLAACVVAELITRDAPTRRSAPLKAAARPRPRVLPIKFSAYVHFGALRSGSL</sequence>
<evidence type="ECO:0000313" key="1">
    <source>
        <dbReference type="EMBL" id="GBP40738.1"/>
    </source>
</evidence>
<evidence type="ECO:0000313" key="2">
    <source>
        <dbReference type="Proteomes" id="UP000299102"/>
    </source>
</evidence>
<reference evidence="1 2" key="1">
    <citation type="journal article" date="2019" name="Commun. Biol.">
        <title>The bagworm genome reveals a unique fibroin gene that provides high tensile strength.</title>
        <authorList>
            <person name="Kono N."/>
            <person name="Nakamura H."/>
            <person name="Ohtoshi R."/>
            <person name="Tomita M."/>
            <person name="Numata K."/>
            <person name="Arakawa K."/>
        </authorList>
    </citation>
    <scope>NUCLEOTIDE SEQUENCE [LARGE SCALE GENOMIC DNA]</scope>
</reference>
<dbReference type="EMBL" id="BGZK01000387">
    <property type="protein sequence ID" value="GBP40738.1"/>
    <property type="molecule type" value="Genomic_DNA"/>
</dbReference>
<protein>
    <submittedName>
        <fullName evidence="1">Uncharacterized protein</fullName>
    </submittedName>
</protein>
<accession>A0A4C1VNR4</accession>
<proteinExistence type="predicted"/>
<comment type="caution">
    <text evidence="1">The sequence shown here is derived from an EMBL/GenBank/DDBJ whole genome shotgun (WGS) entry which is preliminary data.</text>
</comment>
<gene>
    <name evidence="1" type="ORF">EVAR_26401_1</name>
</gene>
<dbReference type="AlphaFoldDB" id="A0A4C1VNR4"/>
<dbReference type="Proteomes" id="UP000299102">
    <property type="component" value="Unassembled WGS sequence"/>
</dbReference>
<name>A0A4C1VNR4_EUMVA</name>